<evidence type="ECO:0000256" key="3">
    <source>
        <dbReference type="ARBA" id="ARBA00012438"/>
    </source>
</evidence>
<evidence type="ECO:0000256" key="2">
    <source>
        <dbReference type="ARBA" id="ARBA00004651"/>
    </source>
</evidence>
<dbReference type="InterPro" id="IPR011110">
    <property type="entry name" value="Reg_prop"/>
</dbReference>
<feature type="coiled-coil region" evidence="15">
    <location>
        <begin position="823"/>
        <end position="881"/>
    </location>
</feature>
<dbReference type="InterPro" id="IPR015943">
    <property type="entry name" value="WD40/YVTN_repeat-like_dom_sf"/>
</dbReference>
<dbReference type="SMART" id="SM00448">
    <property type="entry name" value="REC"/>
    <property type="match status" value="2"/>
</dbReference>
<evidence type="ECO:0000256" key="10">
    <source>
        <dbReference type="ARBA" id="ARBA00022840"/>
    </source>
</evidence>
<dbReference type="InterPro" id="IPR005467">
    <property type="entry name" value="His_kinase_dom"/>
</dbReference>
<dbReference type="Pfam" id="PF02518">
    <property type="entry name" value="HATPase_c"/>
    <property type="match status" value="1"/>
</dbReference>
<keyword evidence="15" id="KW-0175">Coiled coil</keyword>
<gene>
    <name evidence="18" type="ORF">HUW51_14765</name>
</gene>
<dbReference type="PRINTS" id="PR00344">
    <property type="entry name" value="BCTRLSENSOR"/>
</dbReference>
<dbReference type="FunFam" id="2.60.40.10:FF:000791">
    <property type="entry name" value="Two-component system sensor histidine kinase/response regulator"/>
    <property type="match status" value="1"/>
</dbReference>
<keyword evidence="10" id="KW-0067">ATP-binding</keyword>
<comment type="catalytic activity">
    <reaction evidence="1">
        <text>ATP + protein L-histidine = ADP + protein N-phospho-L-histidine.</text>
        <dbReference type="EC" id="2.7.13.3"/>
    </reaction>
</comment>
<name>A0A7G7G9T9_9BACT</name>
<evidence type="ECO:0000256" key="12">
    <source>
        <dbReference type="ARBA" id="ARBA00023012"/>
    </source>
</evidence>
<evidence type="ECO:0000313" key="19">
    <source>
        <dbReference type="Proteomes" id="UP000515237"/>
    </source>
</evidence>
<evidence type="ECO:0000256" key="8">
    <source>
        <dbReference type="ARBA" id="ARBA00022741"/>
    </source>
</evidence>
<dbReference type="InterPro" id="IPR011123">
    <property type="entry name" value="Y_Y_Y"/>
</dbReference>
<keyword evidence="9" id="KW-0418">Kinase</keyword>
<dbReference type="Gene3D" id="2.130.10.10">
    <property type="entry name" value="YVTN repeat-like/Quinoprotein amine dehydrogenase"/>
    <property type="match status" value="4"/>
</dbReference>
<dbReference type="PANTHER" id="PTHR45339">
    <property type="entry name" value="HYBRID SIGNAL TRANSDUCTION HISTIDINE KINASE J"/>
    <property type="match status" value="1"/>
</dbReference>
<evidence type="ECO:0000313" key="18">
    <source>
        <dbReference type="EMBL" id="QNF33923.1"/>
    </source>
</evidence>
<protein>
    <recommendedName>
        <fullName evidence="3">histidine kinase</fullName>
        <ecNumber evidence="3">2.7.13.3</ecNumber>
    </recommendedName>
</protein>
<dbReference type="Gene3D" id="3.30.565.10">
    <property type="entry name" value="Histidine kinase-like ATPase, C-terminal domain"/>
    <property type="match status" value="1"/>
</dbReference>
<dbReference type="CDD" id="cd17546">
    <property type="entry name" value="REC_hyHK_CKI1_RcsC-like"/>
    <property type="match status" value="2"/>
</dbReference>
<dbReference type="Gene3D" id="3.40.50.2300">
    <property type="match status" value="2"/>
</dbReference>
<evidence type="ECO:0000256" key="15">
    <source>
        <dbReference type="SAM" id="Coils"/>
    </source>
</evidence>
<evidence type="ECO:0000256" key="1">
    <source>
        <dbReference type="ARBA" id="ARBA00000085"/>
    </source>
</evidence>
<feature type="domain" description="Histidine kinase" evidence="16">
    <location>
        <begin position="888"/>
        <end position="1110"/>
    </location>
</feature>
<evidence type="ECO:0000256" key="13">
    <source>
        <dbReference type="ARBA" id="ARBA00023136"/>
    </source>
</evidence>
<dbReference type="Pfam" id="PF07494">
    <property type="entry name" value="Reg_prop"/>
    <property type="match status" value="10"/>
</dbReference>
<dbReference type="FunFam" id="3.30.565.10:FF:000010">
    <property type="entry name" value="Sensor histidine kinase RcsC"/>
    <property type="match status" value="1"/>
</dbReference>
<dbReference type="InterPro" id="IPR036097">
    <property type="entry name" value="HisK_dim/P_sf"/>
</dbReference>
<dbReference type="InterPro" id="IPR013783">
    <property type="entry name" value="Ig-like_fold"/>
</dbReference>
<dbReference type="PROSITE" id="PS50110">
    <property type="entry name" value="RESPONSE_REGULATORY"/>
    <property type="match status" value="2"/>
</dbReference>
<dbReference type="SUPFAM" id="SSF50998">
    <property type="entry name" value="Quinoprotein alcohol dehydrogenase-like"/>
    <property type="match status" value="1"/>
</dbReference>
<accession>A0A7G7G9T9</accession>
<dbReference type="CDD" id="cd16922">
    <property type="entry name" value="HATPase_EvgS-ArcB-TorS-like"/>
    <property type="match status" value="1"/>
</dbReference>
<evidence type="ECO:0000256" key="5">
    <source>
        <dbReference type="ARBA" id="ARBA00022553"/>
    </source>
</evidence>
<dbReference type="Gene3D" id="1.10.287.130">
    <property type="match status" value="1"/>
</dbReference>
<keyword evidence="8" id="KW-0547">Nucleotide-binding</keyword>
<dbReference type="CDD" id="cd00146">
    <property type="entry name" value="PKD"/>
    <property type="match status" value="1"/>
</dbReference>
<dbReference type="InterPro" id="IPR011047">
    <property type="entry name" value="Quinoprotein_ADH-like_sf"/>
</dbReference>
<dbReference type="EMBL" id="CP055156">
    <property type="protein sequence ID" value="QNF33923.1"/>
    <property type="molecule type" value="Genomic_DNA"/>
</dbReference>
<dbReference type="SUPFAM" id="SSF63829">
    <property type="entry name" value="Calcium-dependent phosphotriesterase"/>
    <property type="match status" value="1"/>
</dbReference>
<dbReference type="Pfam" id="PF00512">
    <property type="entry name" value="HisKA"/>
    <property type="match status" value="1"/>
</dbReference>
<dbReference type="GO" id="GO:0005524">
    <property type="term" value="F:ATP binding"/>
    <property type="evidence" value="ECO:0007669"/>
    <property type="project" value="UniProtKB-KW"/>
</dbReference>
<dbReference type="SUPFAM" id="SSF47384">
    <property type="entry name" value="Homodimeric domain of signal transducing histidine kinase"/>
    <property type="match status" value="1"/>
</dbReference>
<keyword evidence="7" id="KW-0812">Transmembrane</keyword>
<dbReference type="InterPro" id="IPR011006">
    <property type="entry name" value="CheY-like_superfamily"/>
</dbReference>
<keyword evidence="6" id="KW-0808">Transferase</keyword>
<evidence type="ECO:0000259" key="17">
    <source>
        <dbReference type="PROSITE" id="PS50110"/>
    </source>
</evidence>
<feature type="modified residue" description="4-aspartylphosphate" evidence="14">
    <location>
        <position position="1318"/>
    </location>
</feature>
<dbReference type="Pfam" id="PF07495">
    <property type="entry name" value="Y_Y_Y"/>
    <property type="match status" value="1"/>
</dbReference>
<dbReference type="KEGG" id="aswu:HUW51_14765"/>
<keyword evidence="19" id="KW-1185">Reference proteome</keyword>
<dbReference type="Proteomes" id="UP000515237">
    <property type="component" value="Chromosome"/>
</dbReference>
<evidence type="ECO:0000256" key="9">
    <source>
        <dbReference type="ARBA" id="ARBA00022777"/>
    </source>
</evidence>
<dbReference type="SUPFAM" id="SSF55874">
    <property type="entry name" value="ATPase domain of HSP90 chaperone/DNA topoisomerase II/histidine kinase"/>
    <property type="match status" value="1"/>
</dbReference>
<dbReference type="InterPro" id="IPR003594">
    <property type="entry name" value="HATPase_dom"/>
</dbReference>
<dbReference type="PROSITE" id="PS50109">
    <property type="entry name" value="HIS_KIN"/>
    <property type="match status" value="1"/>
</dbReference>
<keyword evidence="5 14" id="KW-0597">Phosphoprotein</keyword>
<dbReference type="SMART" id="SM00387">
    <property type="entry name" value="HATPase_c"/>
    <property type="match status" value="1"/>
</dbReference>
<dbReference type="Gene3D" id="2.60.40.10">
    <property type="entry name" value="Immunoglobulins"/>
    <property type="match status" value="1"/>
</dbReference>
<evidence type="ECO:0000256" key="7">
    <source>
        <dbReference type="ARBA" id="ARBA00022692"/>
    </source>
</evidence>
<organism evidence="18 19">
    <name type="scientific">Adhaeribacter swui</name>
    <dbReference type="NCBI Taxonomy" id="2086471"/>
    <lineage>
        <taxon>Bacteria</taxon>
        <taxon>Pseudomonadati</taxon>
        <taxon>Bacteroidota</taxon>
        <taxon>Cytophagia</taxon>
        <taxon>Cytophagales</taxon>
        <taxon>Hymenobacteraceae</taxon>
        <taxon>Adhaeribacter</taxon>
    </lineage>
</organism>
<feature type="modified residue" description="4-aspartylphosphate" evidence="14">
    <location>
        <position position="1179"/>
    </location>
</feature>
<dbReference type="SMART" id="SM00388">
    <property type="entry name" value="HisKA"/>
    <property type="match status" value="1"/>
</dbReference>
<feature type="domain" description="Response regulatory" evidence="17">
    <location>
        <begin position="1130"/>
        <end position="1242"/>
    </location>
</feature>
<dbReference type="InterPro" id="IPR001789">
    <property type="entry name" value="Sig_transdc_resp-reg_receiver"/>
</dbReference>
<evidence type="ECO:0000256" key="4">
    <source>
        <dbReference type="ARBA" id="ARBA00022475"/>
    </source>
</evidence>
<feature type="domain" description="Response regulatory" evidence="17">
    <location>
        <begin position="1269"/>
        <end position="1385"/>
    </location>
</feature>
<dbReference type="Pfam" id="PF00072">
    <property type="entry name" value="Response_reg"/>
    <property type="match status" value="2"/>
</dbReference>
<dbReference type="CDD" id="cd00082">
    <property type="entry name" value="HisKA"/>
    <property type="match status" value="1"/>
</dbReference>
<evidence type="ECO:0000259" key="16">
    <source>
        <dbReference type="PROSITE" id="PS50109"/>
    </source>
</evidence>
<keyword evidence="13" id="KW-0472">Membrane</keyword>
<sequence>MSLLSAFAQAPGLRFTHLTNAQGLSQGTVTCILKDKEGFMWFGTMDGLNKYDGYKFTVYRHHPKKAGSLPANDVMALYQDKAGDLWVGNNGGTISRYDRDKDAFITYPASPANGKTIAEKAVTAIFEDSKENFWVGTTMGLSIFNRKTKKATLFNADDQQANALRNLSITAITEDTKDNLWIATSGGLIRFNLQTQEIKRFLHHSANANSLTYNNVTALLPDREGNLWVGTYGGLDYYNAATQSFTHFRQDNQNANSLSSNTVYALAKAGPGKIWVGTEQALDLYDTHTGQFQHYTKKPFDESSLSHNSVISLLQDKQGVLWVGTNSTGINKYDPNLASFALYQSNPTDLESLSFDIVSSFAEKDSTHVWVGTDGGGLNLFNRETQTFTRFLPEAKNKNSLTRASVLALAQGKKSRYLWIGMFDGGLDRYDAKTKTFTHYQQGNSAFHLSSNAVFRLLEDRNGNTWIGTGGGGVNRLDAKSQKISKYLHNPNDPYSLSDDYIRALYEDKAGNIWVGTYSGSLNKFNPDTETFTRFNKENSNLSHNVVISITEDRQGNLWVGTMGGGLNLLNRQSNKFISFTEEHGLPNNVINSIQEDAAGYLWLSTNNGISRFDPKNKKFKNFDPHNGLQSYEFTDGSGLVTSNGDIYFGGSNGFNIIDPDHIAENKNVPLVVFTDFYLFNKSARIGGGSPLQKHISQTKSITLPYDQAVFALEYAALDYTSPVQNQYAYLLEGFDKQWNYVGTERKATYTNLNPGEYTFRVKAANNDGVWNEQGTILKIIITPPYYMTWWFRFLVAGIFIGGITAYYRWRTQSIREQQALLALQVQERTAEVSRQKEELQAQAADLLLLNKQLQKQQEHEKQAKEEAEQARLEAEKANQAKSIFLATMSHEIRTPLNGVIGMTALLAETELNAEQRNFTEIISRSGQSLLTVINDVLDFSKIESGKMELNYQPFTLRDCLEDVLELFAGRAAQQQLELMYDLDENLPRQVIGDSDRLQQILINLVSNALKFTSQGEVVVKAELKQTDENNQIALCFTVRDTGIGFSPEKGAHLFQAFSQLDSSTTRKYGGTGLGLAICKRLVNLMGGDIAATSEPGQGAAFRFTILAEPLVEQSPDKAHKLPDNLINKKVLIVAANTSQRELLQKQLKHWQYQAVAVPSAREALTAVKEQVFDLILTDRVLPGMDGISLAEVLREQLPRVPLVLLCGLGSDLDVKSRTYFSAVINKPIKYSLLQKTLIDSLLHRSPEQHAAPVEQKLSRTFADQYPLRILVAEDYPINQLFAQMALERLGYPVVMAENGVQAVAACANSPYDVILMDVQMPEMDGLEATRVLRSQENSQQPYIIATTASALSEDEQACMQAGMNAYISKPINLDELMLALQKAFAFIQEMAELEK</sequence>
<dbReference type="FunFam" id="1.10.287.130:FF:000003">
    <property type="entry name" value="Histidine kinase"/>
    <property type="match status" value="1"/>
</dbReference>
<keyword evidence="4" id="KW-1003">Cell membrane</keyword>
<dbReference type="InterPro" id="IPR004358">
    <property type="entry name" value="Sig_transdc_His_kin-like_C"/>
</dbReference>
<proteinExistence type="predicted"/>
<evidence type="ECO:0000256" key="6">
    <source>
        <dbReference type="ARBA" id="ARBA00022679"/>
    </source>
</evidence>
<dbReference type="RefSeq" id="WP_185270405.1">
    <property type="nucleotide sequence ID" value="NZ_CP055156.1"/>
</dbReference>
<dbReference type="InterPro" id="IPR036890">
    <property type="entry name" value="HATPase_C_sf"/>
</dbReference>
<evidence type="ECO:0000256" key="14">
    <source>
        <dbReference type="PROSITE-ProRule" id="PRU00169"/>
    </source>
</evidence>
<dbReference type="PANTHER" id="PTHR45339:SF1">
    <property type="entry name" value="HYBRID SIGNAL TRANSDUCTION HISTIDINE KINASE J"/>
    <property type="match status" value="1"/>
</dbReference>
<dbReference type="GO" id="GO:0000155">
    <property type="term" value="F:phosphorelay sensor kinase activity"/>
    <property type="evidence" value="ECO:0007669"/>
    <property type="project" value="InterPro"/>
</dbReference>
<dbReference type="GO" id="GO:0005886">
    <property type="term" value="C:plasma membrane"/>
    <property type="evidence" value="ECO:0007669"/>
    <property type="project" value="UniProtKB-SubCell"/>
</dbReference>
<keyword evidence="11" id="KW-1133">Transmembrane helix</keyword>
<evidence type="ECO:0000256" key="11">
    <source>
        <dbReference type="ARBA" id="ARBA00022989"/>
    </source>
</evidence>
<dbReference type="InterPro" id="IPR003661">
    <property type="entry name" value="HisK_dim/P_dom"/>
</dbReference>
<comment type="subcellular location">
    <subcellularLocation>
        <location evidence="2">Cell membrane</location>
        <topology evidence="2">Multi-pass membrane protein</topology>
    </subcellularLocation>
</comment>
<dbReference type="EC" id="2.7.13.3" evidence="3"/>
<reference evidence="18 19" key="1">
    <citation type="journal article" date="2018" name="Int. J. Syst. Evol. Microbiol.">
        <title>Adhaeribacter swui sp. nov., isolated from wet mud.</title>
        <authorList>
            <person name="Kim D.U."/>
            <person name="Kim K.W."/>
            <person name="Kang M.S."/>
            <person name="Kim J.Y."/>
            <person name="Jang J.H."/>
            <person name="Kim M.K."/>
        </authorList>
    </citation>
    <scope>NUCLEOTIDE SEQUENCE [LARGE SCALE GENOMIC DNA]</scope>
    <source>
        <strain evidence="18 19">KCTC 52873</strain>
    </source>
</reference>
<keyword evidence="12" id="KW-0902">Two-component regulatory system</keyword>
<dbReference type="SUPFAM" id="SSF52172">
    <property type="entry name" value="CheY-like"/>
    <property type="match status" value="2"/>
</dbReference>